<dbReference type="GO" id="GO:0033179">
    <property type="term" value="C:proton-transporting V-type ATPase, V0 domain"/>
    <property type="evidence" value="ECO:0007669"/>
    <property type="project" value="InterPro"/>
</dbReference>
<dbReference type="EMBL" id="JANBUH010000623">
    <property type="protein sequence ID" value="KAJ2750130.1"/>
    <property type="molecule type" value="Genomic_DNA"/>
</dbReference>
<dbReference type="SUPFAM" id="SSF103486">
    <property type="entry name" value="V-type ATP synthase subunit C"/>
    <property type="match status" value="1"/>
</dbReference>
<sequence length="68" mass="7522">STDGNISISQCETMDGLKLQLPTTDYASFLQNTPSPLSAWCTDALVSEFQYLQQNAAEPISKFLDYIT</sequence>
<dbReference type="Proteomes" id="UP001140011">
    <property type="component" value="Unassembled WGS sequence"/>
</dbReference>
<dbReference type="OrthoDB" id="10250083at2759"/>
<evidence type="ECO:0000313" key="1">
    <source>
        <dbReference type="EMBL" id="KAJ2750130.1"/>
    </source>
</evidence>
<reference evidence="1" key="1">
    <citation type="submission" date="2022-07" db="EMBL/GenBank/DDBJ databases">
        <title>Phylogenomic reconstructions and comparative analyses of Kickxellomycotina fungi.</title>
        <authorList>
            <person name="Reynolds N.K."/>
            <person name="Stajich J.E."/>
            <person name="Barry K."/>
            <person name="Grigoriev I.V."/>
            <person name="Crous P."/>
            <person name="Smith M.E."/>
        </authorList>
    </citation>
    <scope>NUCLEOTIDE SEQUENCE</scope>
    <source>
        <strain evidence="1">BCRC 34297</strain>
    </source>
</reference>
<dbReference type="InterPro" id="IPR002843">
    <property type="entry name" value="ATPase_V0-cplx_csu/dsu"/>
</dbReference>
<dbReference type="GO" id="GO:0046961">
    <property type="term" value="F:proton-transporting ATPase activity, rotational mechanism"/>
    <property type="evidence" value="ECO:0007669"/>
    <property type="project" value="InterPro"/>
</dbReference>
<evidence type="ECO:0000313" key="2">
    <source>
        <dbReference type="Proteomes" id="UP001140011"/>
    </source>
</evidence>
<organism evidence="1 2">
    <name type="scientific">Coemansia pectinata</name>
    <dbReference type="NCBI Taxonomy" id="1052879"/>
    <lineage>
        <taxon>Eukaryota</taxon>
        <taxon>Fungi</taxon>
        <taxon>Fungi incertae sedis</taxon>
        <taxon>Zoopagomycota</taxon>
        <taxon>Kickxellomycotina</taxon>
        <taxon>Kickxellomycetes</taxon>
        <taxon>Kickxellales</taxon>
        <taxon>Kickxellaceae</taxon>
        <taxon>Coemansia</taxon>
    </lineage>
</organism>
<keyword evidence="2" id="KW-1185">Reference proteome</keyword>
<protein>
    <submittedName>
        <fullName evidence="1">H(+)-transporting V0 sector ATPase subunit d</fullName>
    </submittedName>
</protein>
<dbReference type="AlphaFoldDB" id="A0A9W8L9H1"/>
<feature type="non-terminal residue" evidence="1">
    <location>
        <position position="1"/>
    </location>
</feature>
<comment type="caution">
    <text evidence="1">The sequence shown here is derived from an EMBL/GenBank/DDBJ whole genome shotgun (WGS) entry which is preliminary data.</text>
</comment>
<gene>
    <name evidence="1" type="primary">VMA6_2</name>
    <name evidence="1" type="ORF">GGI19_005277</name>
</gene>
<proteinExistence type="predicted"/>
<accession>A0A9W8L9H1</accession>
<dbReference type="InterPro" id="IPR016727">
    <property type="entry name" value="ATPase_V0-cplx_dsu"/>
</dbReference>
<name>A0A9W8L9H1_9FUNG</name>
<dbReference type="PANTHER" id="PTHR11028">
    <property type="entry name" value="VACUOLAR ATP SYNTHASE SUBUNIT AC39"/>
    <property type="match status" value="1"/>
</dbReference>
<dbReference type="InterPro" id="IPR036079">
    <property type="entry name" value="ATPase_csu/dsu_sf"/>
</dbReference>
<dbReference type="Pfam" id="PF01992">
    <property type="entry name" value="vATP-synt_AC39"/>
    <property type="match status" value="1"/>
</dbReference>